<proteinExistence type="predicted"/>
<dbReference type="Proteomes" id="UP000294862">
    <property type="component" value="Unassembled WGS sequence"/>
</dbReference>
<reference evidence="1 2" key="1">
    <citation type="journal article" date="2015" name="Stand. Genomic Sci.">
        <title>Genomic Encyclopedia of Bacterial and Archaeal Type Strains, Phase III: the genomes of soil and plant-associated and newly described type strains.</title>
        <authorList>
            <person name="Whitman W.B."/>
            <person name="Woyke T."/>
            <person name="Klenk H.P."/>
            <person name="Zhou Y."/>
            <person name="Lilburn T.G."/>
            <person name="Beck B.J."/>
            <person name="De Vos P."/>
            <person name="Vandamme P."/>
            <person name="Eisen J.A."/>
            <person name="Garrity G."/>
            <person name="Hugenholtz P."/>
            <person name="Kyrpides N.C."/>
        </authorList>
    </citation>
    <scope>NUCLEOTIDE SEQUENCE [LARGE SCALE GENOMIC DNA]</scope>
    <source>
        <strain evidence="1 2">A3</strain>
    </source>
</reference>
<protein>
    <submittedName>
        <fullName evidence="1">Uncharacterized protein</fullName>
    </submittedName>
</protein>
<name>A0A4R2IAJ2_9GAMM</name>
<gene>
    <name evidence="1" type="ORF">EV148_103107</name>
</gene>
<evidence type="ECO:0000313" key="2">
    <source>
        <dbReference type="Proteomes" id="UP000294862"/>
    </source>
</evidence>
<keyword evidence="2" id="KW-1185">Reference proteome</keyword>
<dbReference type="AlphaFoldDB" id="A0A4R2IAJ2"/>
<organism evidence="1 2">
    <name type="scientific">Dokdonella fugitiva</name>
    <dbReference type="NCBI Taxonomy" id="328517"/>
    <lineage>
        <taxon>Bacteria</taxon>
        <taxon>Pseudomonadati</taxon>
        <taxon>Pseudomonadota</taxon>
        <taxon>Gammaproteobacteria</taxon>
        <taxon>Lysobacterales</taxon>
        <taxon>Rhodanobacteraceae</taxon>
        <taxon>Dokdonella</taxon>
    </lineage>
</organism>
<evidence type="ECO:0000313" key="1">
    <source>
        <dbReference type="EMBL" id="TCO41187.1"/>
    </source>
</evidence>
<comment type="caution">
    <text evidence="1">The sequence shown here is derived from an EMBL/GenBank/DDBJ whole genome shotgun (WGS) entry which is preliminary data.</text>
</comment>
<accession>A0A4R2IAJ2</accession>
<sequence>MPVLGTIENGFQAWQSGQEQQTRPPIVVQGVMHASSNPVDPSATPLTLAPGSYQLQLRVYSTGNCGQGFGATSATLTYILLSSSYDRIYADGFA</sequence>
<dbReference type="EMBL" id="SLWQ01000003">
    <property type="protein sequence ID" value="TCO41187.1"/>
    <property type="molecule type" value="Genomic_DNA"/>
</dbReference>